<dbReference type="Gene3D" id="1.10.10.60">
    <property type="entry name" value="Homeodomain-like"/>
    <property type="match status" value="1"/>
</dbReference>
<gene>
    <name evidence="5" type="ORF">LQ567_16260</name>
</gene>
<dbReference type="SUPFAM" id="SSF46689">
    <property type="entry name" value="Homeodomain-like"/>
    <property type="match status" value="1"/>
</dbReference>
<feature type="domain" description="HTH araC/xylS-type" evidence="4">
    <location>
        <begin position="114"/>
        <end position="193"/>
    </location>
</feature>
<dbReference type="Pfam" id="PF12833">
    <property type="entry name" value="HTH_18"/>
    <property type="match status" value="1"/>
</dbReference>
<dbReference type="RefSeq" id="WP_223709493.1">
    <property type="nucleotide sequence ID" value="NZ_JAJNEC010000005.1"/>
</dbReference>
<keyword evidence="3" id="KW-0804">Transcription</keyword>
<comment type="caution">
    <text evidence="5">The sequence shown here is derived from an EMBL/GenBank/DDBJ whole genome shotgun (WGS) entry which is preliminary data.</text>
</comment>
<organism evidence="5 6">
    <name type="scientific">Niabella pedocola</name>
    <dbReference type="NCBI Taxonomy" id="1752077"/>
    <lineage>
        <taxon>Bacteria</taxon>
        <taxon>Pseudomonadati</taxon>
        <taxon>Bacteroidota</taxon>
        <taxon>Chitinophagia</taxon>
        <taxon>Chitinophagales</taxon>
        <taxon>Chitinophagaceae</taxon>
        <taxon>Niabella</taxon>
    </lineage>
</organism>
<dbReference type="PROSITE" id="PS01124">
    <property type="entry name" value="HTH_ARAC_FAMILY_2"/>
    <property type="match status" value="1"/>
</dbReference>
<dbReference type="Proteomes" id="UP001199816">
    <property type="component" value="Unassembled WGS sequence"/>
</dbReference>
<dbReference type="PANTHER" id="PTHR43280">
    <property type="entry name" value="ARAC-FAMILY TRANSCRIPTIONAL REGULATOR"/>
    <property type="match status" value="1"/>
</dbReference>
<accession>A0ABS8PTE3</accession>
<reference evidence="5 6" key="1">
    <citation type="submission" date="2021-11" db="EMBL/GenBank/DDBJ databases">
        <title>Genomic of Niabella pedocola.</title>
        <authorList>
            <person name="Wu T."/>
        </authorList>
    </citation>
    <scope>NUCLEOTIDE SEQUENCE [LARGE SCALE GENOMIC DNA]</scope>
    <source>
        <strain evidence="5 6">JCM 31011</strain>
    </source>
</reference>
<sequence length="204" mass="23377">MGIVGTFAAEGINANTALLKLYIKNMVCIRCKMVVKDELVKLGLHYALIELGEIEVIENITNEQREFLKIALLKSGLELMDDKKSVLIQKIKNAIIELVHYSEDPLAVNLSGYLSDKLHYNYTYLANLFSEVQGITIEKFFIAHKIERVKELLVYNELKLTEIAYLMHYSSVAHLSNQFKKVTGLTPSHFKQLKDKRRSMLDNL</sequence>
<evidence type="ECO:0000313" key="6">
    <source>
        <dbReference type="Proteomes" id="UP001199816"/>
    </source>
</evidence>
<name>A0ABS8PTE3_9BACT</name>
<dbReference type="SMART" id="SM00342">
    <property type="entry name" value="HTH_ARAC"/>
    <property type="match status" value="1"/>
</dbReference>
<dbReference type="InterPro" id="IPR018060">
    <property type="entry name" value="HTH_AraC"/>
</dbReference>
<dbReference type="EMBL" id="JAJNEC010000005">
    <property type="protein sequence ID" value="MCD2424334.1"/>
    <property type="molecule type" value="Genomic_DNA"/>
</dbReference>
<dbReference type="InterPro" id="IPR009057">
    <property type="entry name" value="Homeodomain-like_sf"/>
</dbReference>
<keyword evidence="1" id="KW-0805">Transcription regulation</keyword>
<evidence type="ECO:0000259" key="4">
    <source>
        <dbReference type="PROSITE" id="PS01124"/>
    </source>
</evidence>
<keyword evidence="2" id="KW-0238">DNA-binding</keyword>
<evidence type="ECO:0000256" key="3">
    <source>
        <dbReference type="ARBA" id="ARBA00023163"/>
    </source>
</evidence>
<dbReference type="PANTHER" id="PTHR43280:SF28">
    <property type="entry name" value="HTH-TYPE TRANSCRIPTIONAL ACTIVATOR RHAS"/>
    <property type="match status" value="1"/>
</dbReference>
<protein>
    <submittedName>
        <fullName evidence="5">AraC family transcriptional regulator</fullName>
    </submittedName>
</protein>
<evidence type="ECO:0000256" key="1">
    <source>
        <dbReference type="ARBA" id="ARBA00023015"/>
    </source>
</evidence>
<keyword evidence="6" id="KW-1185">Reference proteome</keyword>
<proteinExistence type="predicted"/>
<evidence type="ECO:0000313" key="5">
    <source>
        <dbReference type="EMBL" id="MCD2424334.1"/>
    </source>
</evidence>
<evidence type="ECO:0000256" key="2">
    <source>
        <dbReference type="ARBA" id="ARBA00023125"/>
    </source>
</evidence>